<dbReference type="Proteomes" id="UP001168146">
    <property type="component" value="Unassembled WGS sequence"/>
</dbReference>
<reference evidence="3 4" key="1">
    <citation type="submission" date="2017-03" db="EMBL/GenBank/DDBJ databases">
        <title>Genomes of endolithic fungi from Antarctica.</title>
        <authorList>
            <person name="Coleine C."/>
            <person name="Masonjones S."/>
            <person name="Stajich J.E."/>
        </authorList>
    </citation>
    <scope>NUCLEOTIDE SEQUENCE [LARGE SCALE GENOMIC DNA]</scope>
    <source>
        <strain evidence="3 4">CCFEE 5311</strain>
    </source>
</reference>
<dbReference type="EMBL" id="JASUXU010000016">
    <property type="protein sequence ID" value="KAK0322588.1"/>
    <property type="molecule type" value="Genomic_DNA"/>
</dbReference>
<feature type="compositionally biased region" description="Low complexity" evidence="1">
    <location>
        <begin position="74"/>
        <end position="101"/>
    </location>
</feature>
<evidence type="ECO:0000313" key="4">
    <source>
        <dbReference type="Proteomes" id="UP000310066"/>
    </source>
</evidence>
<feature type="compositionally biased region" description="Low complexity" evidence="1">
    <location>
        <begin position="135"/>
        <end position="148"/>
    </location>
</feature>
<proteinExistence type="predicted"/>
<dbReference type="EMBL" id="NAJP01000129">
    <property type="protein sequence ID" value="TKA27295.1"/>
    <property type="molecule type" value="Genomic_DNA"/>
</dbReference>
<evidence type="ECO:0000313" key="3">
    <source>
        <dbReference type="EMBL" id="TKA27295.1"/>
    </source>
</evidence>
<comment type="caution">
    <text evidence="3">The sequence shown here is derived from an EMBL/GenBank/DDBJ whole genome shotgun (WGS) entry which is preliminary data.</text>
</comment>
<feature type="region of interest" description="Disordered" evidence="1">
    <location>
        <begin position="74"/>
        <end position="185"/>
    </location>
</feature>
<name>A0A4U0TZS9_9PEZI</name>
<evidence type="ECO:0000313" key="2">
    <source>
        <dbReference type="EMBL" id="KAK0322588.1"/>
    </source>
</evidence>
<sequence>MSLVRAFTLRHKRQPEMQISAPTFLGRAASQRGGKPVLRAHISSPVALISTSNMLLNNAQDIVGTSPIDIRDISPISSSSSMTSSSPVDSDASSGHHSAGSITDASSIDESPISCQPEPNHLSCYFQPAVDTDSRPSSQPTSPSGSVSFDAPRLPRRVPSHSKKAHEKVHRTRSIQRMMSPPPSTAYEACEPHDTFTLTKASFIEAPKESPFGAELAQLDEIAEEFGHVVRDAEDEADFAVMKSTGFACLTASDYLSEIQDLIYDTFGASASHSAGWI</sequence>
<dbReference type="OrthoDB" id="5419666at2759"/>
<protein>
    <submittedName>
        <fullName evidence="3">Uncharacterized protein</fullName>
    </submittedName>
</protein>
<accession>A0A4U0TZS9</accession>
<evidence type="ECO:0000256" key="1">
    <source>
        <dbReference type="SAM" id="MobiDB-lite"/>
    </source>
</evidence>
<reference evidence="2" key="2">
    <citation type="submission" date="2021-12" db="EMBL/GenBank/DDBJ databases">
        <title>Black yeast isolated from Biological Soil Crust.</title>
        <authorList>
            <person name="Kurbessoian T."/>
        </authorList>
    </citation>
    <scope>NUCLEOTIDE SEQUENCE</scope>
    <source>
        <strain evidence="2">CCFEE 5208</strain>
    </source>
</reference>
<dbReference type="AlphaFoldDB" id="A0A4U0TZS9"/>
<gene>
    <name evidence="3" type="ORF">B0A54_16695</name>
    <name evidence="2" type="ORF">LTR82_006548</name>
</gene>
<dbReference type="STRING" id="329885.A0A4U0TZS9"/>
<feature type="compositionally biased region" description="Basic residues" evidence="1">
    <location>
        <begin position="154"/>
        <end position="174"/>
    </location>
</feature>
<organism evidence="3 4">
    <name type="scientific">Friedmanniomyces endolithicus</name>
    <dbReference type="NCBI Taxonomy" id="329885"/>
    <lineage>
        <taxon>Eukaryota</taxon>
        <taxon>Fungi</taxon>
        <taxon>Dikarya</taxon>
        <taxon>Ascomycota</taxon>
        <taxon>Pezizomycotina</taxon>
        <taxon>Dothideomycetes</taxon>
        <taxon>Dothideomycetidae</taxon>
        <taxon>Mycosphaerellales</taxon>
        <taxon>Teratosphaeriaceae</taxon>
        <taxon>Friedmanniomyces</taxon>
    </lineage>
</organism>
<dbReference type="Proteomes" id="UP000310066">
    <property type="component" value="Unassembled WGS sequence"/>
</dbReference>